<dbReference type="EMBL" id="CP182909">
    <property type="protein sequence ID" value="XPM67425.1"/>
    <property type="molecule type" value="Genomic_DNA"/>
</dbReference>
<gene>
    <name evidence="1" type="ORF">BH720_024445</name>
</gene>
<keyword evidence="2" id="KW-1185">Reference proteome</keyword>
<sequence>MNSDFQQARSLPEWITFIVATLILLGVVGLTLNEWRTQQDSPPFSTSTPVPRSEPTWDNITFLFQSLIAVEQPQKPCK</sequence>
<reference evidence="1 2" key="1">
    <citation type="journal article" date="2016" name="Genome Announc.">
        <title>Draft Genome Sequence of the Thermotolerant Cyanobacterium Desertifilum sp. IPPAS B-1220.</title>
        <authorList>
            <person name="Mironov K.S."/>
            <person name="Sinetova M.A."/>
            <person name="Bolatkhan K."/>
            <person name="Zayadan B.K."/>
            <person name="Ustinova V.V."/>
            <person name="Kupriyanova E.V."/>
            <person name="Skrypnik A.N."/>
            <person name="Gogoleva N.E."/>
            <person name="Gogolev Y.V."/>
            <person name="Los D.A."/>
        </authorList>
    </citation>
    <scope>NUCLEOTIDE SEQUENCE [LARGE SCALE GENOMIC DNA]</scope>
    <source>
        <strain evidence="1 2">IPPAS B-1220</strain>
    </source>
</reference>
<accession>A0ACD5H3L5</accession>
<dbReference type="Proteomes" id="UP000095472">
    <property type="component" value="Chromosome"/>
</dbReference>
<name>A0ACD5H3L5_9CYAN</name>
<proteinExistence type="predicted"/>
<evidence type="ECO:0000313" key="1">
    <source>
        <dbReference type="EMBL" id="XPM67425.1"/>
    </source>
</evidence>
<protein>
    <submittedName>
        <fullName evidence="1">Uncharacterized protein</fullName>
    </submittedName>
</protein>
<organism evidence="1 2">
    <name type="scientific">Desertifilum tharense IPPAS B-1220</name>
    <dbReference type="NCBI Taxonomy" id="1781255"/>
    <lineage>
        <taxon>Bacteria</taxon>
        <taxon>Bacillati</taxon>
        <taxon>Cyanobacteriota</taxon>
        <taxon>Cyanophyceae</taxon>
        <taxon>Desertifilales</taxon>
        <taxon>Desertifilaceae</taxon>
        <taxon>Desertifilum</taxon>
    </lineage>
</organism>
<evidence type="ECO:0000313" key="2">
    <source>
        <dbReference type="Proteomes" id="UP000095472"/>
    </source>
</evidence>